<reference evidence="3 4" key="1">
    <citation type="submission" date="2016-06" db="EMBL/GenBank/DDBJ databases">
        <authorList>
            <person name="Kjaerup R.B."/>
            <person name="Dalgaard T.S."/>
            <person name="Juul-Madsen H.R."/>
        </authorList>
    </citation>
    <scope>NUCLEOTIDE SEQUENCE [LARGE SCALE GENOMIC DNA]</scope>
    <source>
        <strain evidence="3">3</strain>
    </source>
</reference>
<dbReference type="AlphaFoldDB" id="A0A1A8XQQ2"/>
<dbReference type="Proteomes" id="UP000199169">
    <property type="component" value="Unassembled WGS sequence"/>
</dbReference>
<sequence>MDGGRDPLHRPRRHLGRLHRDAGPLDVDRARGTLLRIAHDGSQLTTSGFTFGWPAFDATSLFGLERLAMYFVDALTRPTTTHATVLPPNVRLGPGSFSGSRFARVDVVDDAPSVDLVSRFVEATTGVSYAGQDVPLGNGAVAYPSGIVAGDVNKGGLFLHPPDQGQVGGETFAEYSVLIPAAGQLRFSVGVADDATCTDGVTFRVTVNGSEQWREHVLRTGWQARAVSLAGFSGTTVALRLISNPGPWSNPSCDWSLWSDVAIGGVPASSTLSVPLALVPGGMLAGFDGQGSPTLTSSSTVQVANVPVPGGFTVFTSPGTAVASGVNLASLTLETWKANHSDLLQPGPVFNDGTVGSVTSGGMFKSSAIFAHPPDGGRTALTWVLRLPSSPALALNWAGGISDAATSEDGVDASVRINGATYWTASVTTPGWRSGSMDLSRWAGKDVLIELVSDSRARFIFDWFYWADLTLTPSGASCTYGLPSGSSVGAGGGTLSIDVKTVATCSWNAVSDAAWALVTNGTGLGTGIAAVTLQTNPGRARTTVIRIAGQGYTITQAANPNAVPTTVDDKYVTATGVALMVAAPGVLQNDAANQGGPMTARLVDVPTHGVAVLDPDGRFVYTPAAGFAGVDAFTYRAASAGGDGNVATVRITVTDTTTPMAPTGLVASSIVGNLVTLRFTPPAVGAVPTGYVVEGGLNPGEVLGSIARGAAPEQTFTAPTGVFYVRVHTLAGAARSGPSNEIRIYVNVPTAASPPTALTGMANGAFLALAWRNTFGGGTPASVTLDVSGAYNGSFVLGPVETFTFSEVPSGSYTFRVRVISPTGTSAPSSAVTLAFPAACSGPPQAPTAFLAYRVGSSVVLSWDPPAGGPAPTGYVVAVSGAFAGTIPVGGRAISGVVAPGTYRLSVAGTNPCGTGAATAAQTVVVP</sequence>
<dbReference type="EMBL" id="FLQX01000121">
    <property type="protein sequence ID" value="SBT07479.1"/>
    <property type="molecule type" value="Genomic_DNA"/>
</dbReference>
<proteinExistence type="predicted"/>
<dbReference type="InterPro" id="IPR013783">
    <property type="entry name" value="Ig-like_fold"/>
</dbReference>
<dbReference type="SMART" id="SM00060">
    <property type="entry name" value="FN3"/>
    <property type="match status" value="2"/>
</dbReference>
<evidence type="ECO:0000313" key="3">
    <source>
        <dbReference type="EMBL" id="SBT07479.1"/>
    </source>
</evidence>
<evidence type="ECO:0000256" key="1">
    <source>
        <dbReference type="SAM" id="MobiDB-lite"/>
    </source>
</evidence>
<accession>A0A1A8XQQ2</accession>
<dbReference type="InterPro" id="IPR036116">
    <property type="entry name" value="FN3_sf"/>
</dbReference>
<organism evidence="3 4">
    <name type="scientific">Candidatus Accumulibacter aalborgensis</name>
    <dbReference type="NCBI Taxonomy" id="1860102"/>
    <lineage>
        <taxon>Bacteria</taxon>
        <taxon>Pseudomonadati</taxon>
        <taxon>Pseudomonadota</taxon>
        <taxon>Betaproteobacteria</taxon>
        <taxon>Candidatus Accumulibacter</taxon>
    </lineage>
</organism>
<evidence type="ECO:0000313" key="4">
    <source>
        <dbReference type="Proteomes" id="UP000199169"/>
    </source>
</evidence>
<protein>
    <recommendedName>
        <fullName evidence="2">Fibronectin type-III domain-containing protein</fullName>
    </recommendedName>
</protein>
<dbReference type="STRING" id="1860102.ACCAA_440005"/>
<evidence type="ECO:0000259" key="2">
    <source>
        <dbReference type="PROSITE" id="PS50853"/>
    </source>
</evidence>
<dbReference type="PROSITE" id="PS50853">
    <property type="entry name" value="FN3"/>
    <property type="match status" value="1"/>
</dbReference>
<feature type="domain" description="Fibronectin type-III" evidence="2">
    <location>
        <begin position="843"/>
        <end position="927"/>
    </location>
</feature>
<dbReference type="Pfam" id="PF17963">
    <property type="entry name" value="Big_9"/>
    <property type="match status" value="1"/>
</dbReference>
<dbReference type="Gene3D" id="2.60.40.2810">
    <property type="match status" value="1"/>
</dbReference>
<keyword evidence="4" id="KW-1185">Reference proteome</keyword>
<name>A0A1A8XQQ2_9PROT</name>
<dbReference type="InterPro" id="IPR003961">
    <property type="entry name" value="FN3_dom"/>
</dbReference>
<dbReference type="SUPFAM" id="SSF49265">
    <property type="entry name" value="Fibronectin type III"/>
    <property type="match status" value="2"/>
</dbReference>
<feature type="region of interest" description="Disordered" evidence="1">
    <location>
        <begin position="1"/>
        <end position="21"/>
    </location>
</feature>
<dbReference type="Gene3D" id="2.60.40.10">
    <property type="entry name" value="Immunoglobulins"/>
    <property type="match status" value="1"/>
</dbReference>
<gene>
    <name evidence="3" type="ORF">ACCAA_440005</name>
</gene>